<feature type="domain" description="BT-3987-like N-terminal" evidence="1">
    <location>
        <begin position="89"/>
        <end position="193"/>
    </location>
</feature>
<keyword evidence="3" id="KW-1185">Reference proteome</keyword>
<protein>
    <submittedName>
        <fullName evidence="2">DUF1735 domain-containing protein</fullName>
    </submittedName>
</protein>
<dbReference type="Pfam" id="PF08522">
    <property type="entry name" value="BT_3987-like_N"/>
    <property type="match status" value="1"/>
</dbReference>
<accession>A0A7K0G4K2</accession>
<dbReference type="EMBL" id="WKKH01000041">
    <property type="protein sequence ID" value="MRX78159.1"/>
    <property type="molecule type" value="Genomic_DNA"/>
</dbReference>
<name>A0A7K0G4K2_9SPHI</name>
<organism evidence="2 3">
    <name type="scientific">Pedobacter petrophilus</name>
    <dbReference type="NCBI Taxonomy" id="1908241"/>
    <lineage>
        <taxon>Bacteria</taxon>
        <taxon>Pseudomonadati</taxon>
        <taxon>Bacteroidota</taxon>
        <taxon>Sphingobacteriia</taxon>
        <taxon>Sphingobacteriales</taxon>
        <taxon>Sphingobacteriaceae</taxon>
        <taxon>Pedobacter</taxon>
    </lineage>
</organism>
<dbReference type="InterPro" id="IPR013728">
    <property type="entry name" value="BT_3987-like_N"/>
</dbReference>
<comment type="caution">
    <text evidence="2">The sequence shown here is derived from an EMBL/GenBank/DDBJ whole genome shotgun (WGS) entry which is preliminary data.</text>
</comment>
<proteinExistence type="predicted"/>
<evidence type="ECO:0000313" key="2">
    <source>
        <dbReference type="EMBL" id="MRX78159.1"/>
    </source>
</evidence>
<sequence length="362" mass="39739">MFWLPILIFFKTQGKPVKIFIMPIYKQPSDFITNCKISNNRLLTLMLTVAISSLLSACSKEDRYDQQLISVKGNFNPISYLQKGNLIYLNGESYTKTTNFIGIPVLLTEKSKVADTIVATVDPSLIAEYNTQHGEQNPVFPEGAFGLSNNGRFPLAAGETQSKDSLFVTLKNGTGLKGQAVYLIPVRLASKNKGKILNEVLYFKMLLSSGNLTAFVDGASTGNGVFGGRIPGGSLSLVYFDYYPDSLKFNVGLNTALPDHDVIVEGTLLSETQLDSVKNAQYFFASPLPGGYATLSKSLSIIPKGQIAGQDSLVVRLSNKAQLERNQYYLLGIKLKHYRASKYGVPPVPGDSSVCYVRFFLY</sequence>
<dbReference type="Gene3D" id="2.60.40.1740">
    <property type="entry name" value="hypothetical protein (bacova_03559)"/>
    <property type="match status" value="1"/>
</dbReference>
<dbReference type="OrthoDB" id="751432at2"/>
<evidence type="ECO:0000313" key="3">
    <source>
        <dbReference type="Proteomes" id="UP000487757"/>
    </source>
</evidence>
<reference evidence="2 3" key="1">
    <citation type="submission" date="2019-11" db="EMBL/GenBank/DDBJ databases">
        <title>Pedobacter petrophilus genome.</title>
        <authorList>
            <person name="Feldbauer M.J."/>
            <person name="Newman J.D."/>
        </authorList>
    </citation>
    <scope>NUCLEOTIDE SEQUENCE [LARGE SCALE GENOMIC DNA]</scope>
    <source>
        <strain evidence="2 3">LMG 29686</strain>
    </source>
</reference>
<dbReference type="AlphaFoldDB" id="A0A7K0G4K2"/>
<evidence type="ECO:0000259" key="1">
    <source>
        <dbReference type="Pfam" id="PF08522"/>
    </source>
</evidence>
<dbReference type="Proteomes" id="UP000487757">
    <property type="component" value="Unassembled WGS sequence"/>
</dbReference>
<gene>
    <name evidence="2" type="ORF">GJU39_18935</name>
</gene>